<dbReference type="GO" id="GO:0016646">
    <property type="term" value="F:oxidoreductase activity, acting on the CH-NH group of donors, NAD or NADP as acceptor"/>
    <property type="evidence" value="ECO:0007669"/>
    <property type="project" value="TreeGrafter"/>
</dbReference>
<dbReference type="PANTHER" id="PTHR43355:SF2">
    <property type="entry name" value="FLAVIN REDUCTASE (NADPH)"/>
    <property type="match status" value="1"/>
</dbReference>
<dbReference type="InterPro" id="IPR016040">
    <property type="entry name" value="NAD(P)-bd_dom"/>
</dbReference>
<evidence type="ECO:0000259" key="2">
    <source>
        <dbReference type="Pfam" id="PF13460"/>
    </source>
</evidence>
<sequence length="240" mass="26652">MANQHVLVFGATGPAGICLLRELLYRQHPTIAYVRNPSKIPEDLVPDPLLTVVKGEITNVEKLSDVVSQSSVIVSLLGPNKILGLDPAMYTGFYERLFPIMKQQNVKRIFAMSTISVFRPEDHFSLIRLLLVSLVFIVVNRGWQTARGIARSFEEYGDGIDWTVYRVAGIPGGSDEKSWKEDREDGEAYEGPIGANGWKSVQRRGALARWLVDAVEDGKSQWIGKLPAVSRLAGSKRKAD</sequence>
<dbReference type="Gene3D" id="3.40.50.720">
    <property type="entry name" value="NAD(P)-binding Rossmann-like Domain"/>
    <property type="match status" value="1"/>
</dbReference>
<dbReference type="AlphaFoldDB" id="A0A2N3NF76"/>
<gene>
    <name evidence="3" type="ORF">jhhlp_002897</name>
</gene>
<dbReference type="InterPro" id="IPR036291">
    <property type="entry name" value="NAD(P)-bd_dom_sf"/>
</dbReference>
<keyword evidence="4" id="KW-1185">Reference proteome</keyword>
<evidence type="ECO:0000313" key="4">
    <source>
        <dbReference type="Proteomes" id="UP000233524"/>
    </source>
</evidence>
<dbReference type="InParanoid" id="A0A2N3NF76"/>
<reference evidence="3 4" key="1">
    <citation type="journal article" date="2017" name="G3 (Bethesda)">
        <title>First Draft Genome Sequence of the Pathogenic Fungus Lomentospora prolificans (Formerly Scedosporium prolificans).</title>
        <authorList>
            <person name="Luo R."/>
            <person name="Zimin A."/>
            <person name="Workman R."/>
            <person name="Fan Y."/>
            <person name="Pertea G."/>
            <person name="Grossman N."/>
            <person name="Wear M.P."/>
            <person name="Jia B."/>
            <person name="Miller H."/>
            <person name="Casadevall A."/>
            <person name="Timp W."/>
            <person name="Zhang S.X."/>
            <person name="Salzberg S.L."/>
        </authorList>
    </citation>
    <scope>NUCLEOTIDE SEQUENCE [LARGE SCALE GENOMIC DNA]</scope>
    <source>
        <strain evidence="3 4">JHH-5317</strain>
    </source>
</reference>
<dbReference type="InterPro" id="IPR051606">
    <property type="entry name" value="Polyketide_Oxido-like"/>
</dbReference>
<protein>
    <recommendedName>
        <fullName evidence="2">NAD(P)-binding domain-containing protein</fullName>
    </recommendedName>
</protein>
<dbReference type="PANTHER" id="PTHR43355">
    <property type="entry name" value="FLAVIN REDUCTASE (NADPH)"/>
    <property type="match status" value="1"/>
</dbReference>
<dbReference type="OrthoDB" id="10254221at2759"/>
<dbReference type="SUPFAM" id="SSF51735">
    <property type="entry name" value="NAD(P)-binding Rossmann-fold domains"/>
    <property type="match status" value="1"/>
</dbReference>
<evidence type="ECO:0000313" key="3">
    <source>
        <dbReference type="EMBL" id="PKS11136.1"/>
    </source>
</evidence>
<comment type="caution">
    <text evidence="3">The sequence shown here is derived from an EMBL/GenBank/DDBJ whole genome shotgun (WGS) entry which is preliminary data.</text>
</comment>
<feature type="domain" description="NAD(P)-binding" evidence="2">
    <location>
        <begin position="10"/>
        <end position="173"/>
    </location>
</feature>
<comment type="similarity">
    <text evidence="1">Belongs to the avfA family.</text>
</comment>
<dbReference type="Proteomes" id="UP000233524">
    <property type="component" value="Unassembled WGS sequence"/>
</dbReference>
<accession>A0A2N3NF76</accession>
<evidence type="ECO:0000256" key="1">
    <source>
        <dbReference type="ARBA" id="ARBA00038376"/>
    </source>
</evidence>
<dbReference type="STRING" id="41688.A0A2N3NF76"/>
<dbReference type="VEuPathDB" id="FungiDB:jhhlp_002897"/>
<name>A0A2N3NF76_9PEZI</name>
<organism evidence="3 4">
    <name type="scientific">Lomentospora prolificans</name>
    <dbReference type="NCBI Taxonomy" id="41688"/>
    <lineage>
        <taxon>Eukaryota</taxon>
        <taxon>Fungi</taxon>
        <taxon>Dikarya</taxon>
        <taxon>Ascomycota</taxon>
        <taxon>Pezizomycotina</taxon>
        <taxon>Sordariomycetes</taxon>
        <taxon>Hypocreomycetidae</taxon>
        <taxon>Microascales</taxon>
        <taxon>Microascaceae</taxon>
        <taxon>Lomentospora</taxon>
    </lineage>
</organism>
<dbReference type="EMBL" id="NLAX01000008">
    <property type="protein sequence ID" value="PKS11136.1"/>
    <property type="molecule type" value="Genomic_DNA"/>
</dbReference>
<proteinExistence type="inferred from homology"/>
<dbReference type="Pfam" id="PF13460">
    <property type="entry name" value="NAD_binding_10"/>
    <property type="match status" value="1"/>
</dbReference>